<dbReference type="Proteomes" id="UP000231553">
    <property type="component" value="Unassembled WGS sequence"/>
</dbReference>
<dbReference type="Gene3D" id="3.40.30.10">
    <property type="entry name" value="Glutaredoxin"/>
    <property type="match status" value="1"/>
</dbReference>
<evidence type="ECO:0000313" key="5">
    <source>
        <dbReference type="EMBL" id="PJE37051.1"/>
    </source>
</evidence>
<feature type="domain" description="GST N-terminal" evidence="3">
    <location>
        <begin position="1"/>
        <end position="80"/>
    </location>
</feature>
<dbReference type="InterPro" id="IPR036249">
    <property type="entry name" value="Thioredoxin-like_sf"/>
</dbReference>
<proteinExistence type="inferred from homology"/>
<dbReference type="RefSeq" id="WP_100162148.1">
    <property type="nucleotide sequence ID" value="NZ_PGTB01000023.1"/>
</dbReference>
<sequence length="212" mass="23873">MRLWGRKTSVNVQKVLWALEELGLDYDQRDAGGAFGGLDTQEYLALNPTRKVPTLQDGELVIWESNAVVRHLAREHGGGVLAGSNPAETARADMWMEWFQNNPYPHFIALFYQLVRLPEAERDAATRDQAIAALSGHFAVLDQRLNDQPFLAGDRLTMGDIPVGAALYRYYSMPFDRPDLPALAAYYQRLSQRHAYRDTVMTSYDSLRPAAA</sequence>
<keyword evidence="2 5" id="KW-0808">Transferase</keyword>
<dbReference type="SUPFAM" id="SSF52833">
    <property type="entry name" value="Thioredoxin-like"/>
    <property type="match status" value="1"/>
</dbReference>
<keyword evidence="6" id="KW-1185">Reference proteome</keyword>
<dbReference type="SFLD" id="SFLDG00358">
    <property type="entry name" value="Main_(cytGST)"/>
    <property type="match status" value="1"/>
</dbReference>
<dbReference type="OrthoDB" id="9810080at2"/>
<dbReference type="Pfam" id="PF02798">
    <property type="entry name" value="GST_N"/>
    <property type="match status" value="1"/>
</dbReference>
<dbReference type="InterPro" id="IPR036282">
    <property type="entry name" value="Glutathione-S-Trfase_C_sf"/>
</dbReference>
<gene>
    <name evidence="5" type="ORF">CVM52_08835</name>
</gene>
<dbReference type="CDD" id="cd03047">
    <property type="entry name" value="GST_N_2"/>
    <property type="match status" value="1"/>
</dbReference>
<dbReference type="FunFam" id="3.40.30.10:FF:000039">
    <property type="entry name" value="Glutathione S-transferase domain"/>
    <property type="match status" value="1"/>
</dbReference>
<dbReference type="EMBL" id="PGTB01000023">
    <property type="protein sequence ID" value="PJE37051.1"/>
    <property type="molecule type" value="Genomic_DNA"/>
</dbReference>
<evidence type="ECO:0000259" key="4">
    <source>
        <dbReference type="PROSITE" id="PS50405"/>
    </source>
</evidence>
<dbReference type="PROSITE" id="PS50405">
    <property type="entry name" value="GST_CTER"/>
    <property type="match status" value="1"/>
</dbReference>
<name>A0A2M8J2N6_9RHOB</name>
<dbReference type="SFLD" id="SFLDG01150">
    <property type="entry name" value="Main.1:_Beta-like"/>
    <property type="match status" value="1"/>
</dbReference>
<evidence type="ECO:0000256" key="2">
    <source>
        <dbReference type="ARBA" id="ARBA00022679"/>
    </source>
</evidence>
<dbReference type="PROSITE" id="PS50404">
    <property type="entry name" value="GST_NTER"/>
    <property type="match status" value="1"/>
</dbReference>
<dbReference type="SFLD" id="SFLDS00019">
    <property type="entry name" value="Glutathione_Transferase_(cytos"/>
    <property type="match status" value="1"/>
</dbReference>
<dbReference type="AlphaFoldDB" id="A0A2M8J2N6"/>
<reference evidence="5 6" key="1">
    <citation type="journal article" date="2018" name="Int. J. Syst. Evol. Microbiol.">
        <title>Pseudooceanicola lipolyticus sp. nov., a marine alphaproteobacterium, reclassification of Oceanicola flagellatus as Pseudooceanicola flagellatus comb. nov. and emended description of the genus Pseudooceanicola.</title>
        <authorList>
            <person name="Huang M.-M."/>
            <person name="Guo L.-L."/>
            <person name="Wu Y.-H."/>
            <person name="Lai Q.-L."/>
            <person name="Shao Z.-Z."/>
            <person name="Wang C.-S."/>
            <person name="Wu M."/>
            <person name="Xu X.-W."/>
        </authorList>
    </citation>
    <scope>NUCLEOTIDE SEQUENCE [LARGE SCALE GENOMIC DNA]</scope>
    <source>
        <strain evidence="5 6">157</strain>
    </source>
</reference>
<accession>A0A2M8J2N6</accession>
<comment type="similarity">
    <text evidence="1">Belongs to the GST superfamily.</text>
</comment>
<dbReference type="InterPro" id="IPR010987">
    <property type="entry name" value="Glutathione-S-Trfase_C-like"/>
</dbReference>
<dbReference type="Pfam" id="PF13410">
    <property type="entry name" value="GST_C_2"/>
    <property type="match status" value="1"/>
</dbReference>
<evidence type="ECO:0000313" key="6">
    <source>
        <dbReference type="Proteomes" id="UP000231553"/>
    </source>
</evidence>
<dbReference type="PANTHER" id="PTHR44051">
    <property type="entry name" value="GLUTATHIONE S-TRANSFERASE-RELATED"/>
    <property type="match status" value="1"/>
</dbReference>
<dbReference type="InterPro" id="IPR040079">
    <property type="entry name" value="Glutathione_S-Trfase"/>
</dbReference>
<dbReference type="InterPro" id="IPR004045">
    <property type="entry name" value="Glutathione_S-Trfase_N"/>
</dbReference>
<dbReference type="GO" id="GO:0016740">
    <property type="term" value="F:transferase activity"/>
    <property type="evidence" value="ECO:0007669"/>
    <property type="project" value="UniProtKB-KW"/>
</dbReference>
<feature type="domain" description="GST C-terminal" evidence="4">
    <location>
        <begin position="85"/>
        <end position="212"/>
    </location>
</feature>
<evidence type="ECO:0000256" key="1">
    <source>
        <dbReference type="ARBA" id="ARBA00007409"/>
    </source>
</evidence>
<evidence type="ECO:0000259" key="3">
    <source>
        <dbReference type="PROSITE" id="PS50404"/>
    </source>
</evidence>
<dbReference type="Gene3D" id="1.20.1050.10">
    <property type="match status" value="1"/>
</dbReference>
<comment type="caution">
    <text evidence="5">The sequence shown here is derived from an EMBL/GenBank/DDBJ whole genome shotgun (WGS) entry which is preliminary data.</text>
</comment>
<organism evidence="5 6">
    <name type="scientific">Pseudooceanicola lipolyticus</name>
    <dbReference type="NCBI Taxonomy" id="2029104"/>
    <lineage>
        <taxon>Bacteria</taxon>
        <taxon>Pseudomonadati</taxon>
        <taxon>Pseudomonadota</taxon>
        <taxon>Alphaproteobacteria</taxon>
        <taxon>Rhodobacterales</taxon>
        <taxon>Paracoccaceae</taxon>
        <taxon>Pseudooceanicola</taxon>
    </lineage>
</organism>
<protein>
    <submittedName>
        <fullName evidence="5">Glutathione S-transferase</fullName>
    </submittedName>
</protein>
<dbReference type="PANTHER" id="PTHR44051:SF19">
    <property type="entry name" value="DISULFIDE-BOND OXIDOREDUCTASE YFCG"/>
    <property type="match status" value="1"/>
</dbReference>
<dbReference type="SUPFAM" id="SSF47616">
    <property type="entry name" value="GST C-terminal domain-like"/>
    <property type="match status" value="1"/>
</dbReference>